<feature type="region of interest" description="Disordered" evidence="5">
    <location>
        <begin position="1"/>
        <end position="31"/>
    </location>
</feature>
<comment type="caution">
    <text evidence="7">The sequence shown here is derived from an EMBL/GenBank/DDBJ whole genome shotgun (WGS) entry which is preliminary data.</text>
</comment>
<name>A0A8S1F2I8_9PELO</name>
<proteinExistence type="predicted"/>
<evidence type="ECO:0000256" key="2">
    <source>
        <dbReference type="ARBA" id="ARBA00022771"/>
    </source>
</evidence>
<evidence type="ECO:0000256" key="1">
    <source>
        <dbReference type="ARBA" id="ARBA00022723"/>
    </source>
</evidence>
<evidence type="ECO:0000313" key="7">
    <source>
        <dbReference type="EMBL" id="CAB3404761.1"/>
    </source>
</evidence>
<keyword evidence="3 4" id="KW-0862">Zinc</keyword>
<gene>
    <name evidence="7" type="ORF">CBOVIS_LOCUS7042</name>
</gene>
<dbReference type="Proteomes" id="UP000494206">
    <property type="component" value="Unassembled WGS sequence"/>
</dbReference>
<dbReference type="Gene3D" id="1.20.1020.10">
    <property type="entry name" value="TAZ domain"/>
    <property type="match status" value="1"/>
</dbReference>
<feature type="compositionally biased region" description="Basic and acidic residues" evidence="5">
    <location>
        <begin position="14"/>
        <end position="31"/>
    </location>
</feature>
<dbReference type="EMBL" id="CADEPM010000004">
    <property type="protein sequence ID" value="CAB3404761.1"/>
    <property type="molecule type" value="Genomic_DNA"/>
</dbReference>
<dbReference type="GO" id="GO:0008270">
    <property type="term" value="F:zinc ion binding"/>
    <property type="evidence" value="ECO:0007669"/>
    <property type="project" value="UniProtKB-KW"/>
</dbReference>
<keyword evidence="1 4" id="KW-0479">Metal-binding</keyword>
<dbReference type="InterPro" id="IPR035898">
    <property type="entry name" value="TAZ_dom_sf"/>
</dbReference>
<evidence type="ECO:0000256" key="3">
    <source>
        <dbReference type="ARBA" id="ARBA00022833"/>
    </source>
</evidence>
<protein>
    <recommendedName>
        <fullName evidence="6">TAZ-type domain-containing protein</fullName>
    </recommendedName>
</protein>
<dbReference type="SUPFAM" id="SSF57933">
    <property type="entry name" value="TAZ domain"/>
    <property type="match status" value="1"/>
</dbReference>
<organism evidence="7 8">
    <name type="scientific">Caenorhabditis bovis</name>
    <dbReference type="NCBI Taxonomy" id="2654633"/>
    <lineage>
        <taxon>Eukaryota</taxon>
        <taxon>Metazoa</taxon>
        <taxon>Ecdysozoa</taxon>
        <taxon>Nematoda</taxon>
        <taxon>Chromadorea</taxon>
        <taxon>Rhabditida</taxon>
        <taxon>Rhabditina</taxon>
        <taxon>Rhabditomorpha</taxon>
        <taxon>Rhabditoidea</taxon>
        <taxon>Rhabditidae</taxon>
        <taxon>Peloderinae</taxon>
        <taxon>Caenorhabditis</taxon>
    </lineage>
</organism>
<evidence type="ECO:0000256" key="4">
    <source>
        <dbReference type="PROSITE-ProRule" id="PRU00203"/>
    </source>
</evidence>
<dbReference type="Pfam" id="PF02135">
    <property type="entry name" value="zf-TAZ"/>
    <property type="match status" value="1"/>
</dbReference>
<keyword evidence="2 4" id="KW-0863">Zinc-finger</keyword>
<feature type="zinc finger region" description="TAZ-type" evidence="4">
    <location>
        <begin position="61"/>
        <end position="151"/>
    </location>
</feature>
<reference evidence="7 8" key="1">
    <citation type="submission" date="2020-04" db="EMBL/GenBank/DDBJ databases">
        <authorList>
            <person name="Laetsch R D."/>
            <person name="Stevens L."/>
            <person name="Kumar S."/>
            <person name="Blaxter L. M."/>
        </authorList>
    </citation>
    <scope>NUCLEOTIDE SEQUENCE [LARGE SCALE GENOMIC DNA]</scope>
</reference>
<evidence type="ECO:0000313" key="8">
    <source>
        <dbReference type="Proteomes" id="UP000494206"/>
    </source>
</evidence>
<accession>A0A8S1F2I8</accession>
<dbReference type="PROSITE" id="PS50134">
    <property type="entry name" value="ZF_TAZ"/>
    <property type="match status" value="1"/>
</dbReference>
<evidence type="ECO:0000256" key="5">
    <source>
        <dbReference type="SAM" id="MobiDB-lite"/>
    </source>
</evidence>
<sequence>MIDNDDSASIIDSSQKELGMDPNGDKENMGKVERLPRMRRYMRAFFTTPSTSSGVLAATQDQIDRYWAHRRSPFFGVTWRFENVANHHAECPGPSSCQSSECEEMRRLLQHIQSCPSNRHQYCFLCFCSYRGFATHIEFCTRENCDNCEAIRFLRSRFVDARRN</sequence>
<dbReference type="InterPro" id="IPR000197">
    <property type="entry name" value="Znf_TAZ"/>
</dbReference>
<feature type="domain" description="TAZ-type" evidence="6">
    <location>
        <begin position="61"/>
        <end position="151"/>
    </location>
</feature>
<keyword evidence="8" id="KW-1185">Reference proteome</keyword>
<evidence type="ECO:0000259" key="6">
    <source>
        <dbReference type="PROSITE" id="PS50134"/>
    </source>
</evidence>
<dbReference type="AlphaFoldDB" id="A0A8S1F2I8"/>